<accession>A0A1M5Z206</accession>
<evidence type="ECO:0000313" key="3">
    <source>
        <dbReference type="Proteomes" id="UP000184389"/>
    </source>
</evidence>
<keyword evidence="1" id="KW-0472">Membrane</keyword>
<name>A0A1M5Z206_9FIRM</name>
<feature type="transmembrane region" description="Helical" evidence="1">
    <location>
        <begin position="41"/>
        <end position="61"/>
    </location>
</feature>
<protein>
    <submittedName>
        <fullName evidence="2">Uncharacterized protein</fullName>
    </submittedName>
</protein>
<gene>
    <name evidence="2" type="ORF">SAMN02745180_02647</name>
</gene>
<keyword evidence="1" id="KW-0812">Transmembrane</keyword>
<organism evidence="2 3">
    <name type="scientific">Sporanaerobacter acetigenes DSM 13106</name>
    <dbReference type="NCBI Taxonomy" id="1123281"/>
    <lineage>
        <taxon>Bacteria</taxon>
        <taxon>Bacillati</taxon>
        <taxon>Bacillota</taxon>
        <taxon>Tissierellia</taxon>
        <taxon>Tissierellales</taxon>
        <taxon>Sporanaerobacteraceae</taxon>
        <taxon>Sporanaerobacter</taxon>
    </lineage>
</organism>
<feature type="transmembrane region" description="Helical" evidence="1">
    <location>
        <begin position="7"/>
        <end position="29"/>
    </location>
</feature>
<dbReference type="STRING" id="1123281.SAMN02745180_02647"/>
<dbReference type="Proteomes" id="UP000184389">
    <property type="component" value="Unassembled WGS sequence"/>
</dbReference>
<evidence type="ECO:0000256" key="1">
    <source>
        <dbReference type="SAM" id="Phobius"/>
    </source>
</evidence>
<keyword evidence="3" id="KW-1185">Reference proteome</keyword>
<dbReference type="AlphaFoldDB" id="A0A1M5Z206"/>
<sequence length="225" mass="26122">MVKMKKSIAFFISFMVTIAFISILPLILNPMLKNSSRAKDSILPIILSIGLIFFMFFQGFLKFKWNKKLLSQSKVFLEIDGDNFTKTEKSWIYLFLVLIYFASVIANVSFKSISIINIVLFVVFLIISIFLLKYSEKTMKIIFTQEGIVVTGMDLRIDIPLGQPLHNTTGFYPYTMIDGYLPLQDGIELFIEYEQGKITLNTRGEEKNQILYILKQNEIEMRKYL</sequence>
<keyword evidence="1" id="KW-1133">Transmembrane helix</keyword>
<dbReference type="EMBL" id="FQXR01000019">
    <property type="protein sequence ID" value="SHI18287.1"/>
    <property type="molecule type" value="Genomic_DNA"/>
</dbReference>
<feature type="transmembrane region" description="Helical" evidence="1">
    <location>
        <begin position="115"/>
        <end position="132"/>
    </location>
</feature>
<reference evidence="2 3" key="1">
    <citation type="submission" date="2016-11" db="EMBL/GenBank/DDBJ databases">
        <authorList>
            <person name="Jaros S."/>
            <person name="Januszkiewicz K."/>
            <person name="Wedrychowicz H."/>
        </authorList>
    </citation>
    <scope>NUCLEOTIDE SEQUENCE [LARGE SCALE GENOMIC DNA]</scope>
    <source>
        <strain evidence="2 3">DSM 13106</strain>
    </source>
</reference>
<dbReference type="RefSeq" id="WP_072745268.1">
    <property type="nucleotide sequence ID" value="NZ_FQXR01000019.1"/>
</dbReference>
<dbReference type="OrthoDB" id="1707868at2"/>
<proteinExistence type="predicted"/>
<feature type="transmembrane region" description="Helical" evidence="1">
    <location>
        <begin position="91"/>
        <end position="109"/>
    </location>
</feature>
<evidence type="ECO:0000313" key="2">
    <source>
        <dbReference type="EMBL" id="SHI18287.1"/>
    </source>
</evidence>